<evidence type="ECO:0000313" key="4">
    <source>
        <dbReference type="Proteomes" id="UP000304900"/>
    </source>
</evidence>
<keyword evidence="1" id="KW-0732">Signal</keyword>
<sequence length="356" mass="37726">MNCMKKLILLIFFVTGLHVAVLAQCDPQFAVGPTYTGTSVVSGTPTILVGETGTLNFGFGVGTDAGCNAAAGNTAGGIIITLSFAPSYGPQSAADISGPYASYFDWVYDAAGTSLFGFQNAPIPVGPPANFVVQVKGNAITPGTIAPPTSLNWTSDLNPPPTNASTGNDIRSLGLNVDAALPVTLVSFTARKEGKIANLNWSTTAEMNSDRFEIEHSLNGKNWNKIGVLKSNGESKTLLSYTYSDRNPGEGENLYRLRMVDNDATFAYSRIQSVTFDGLNIDLSVYPNPATDKILLRDFSKITEVVISDLNGRTVHLSGTSANGQINVKNLVPGTYIVKITRSDGGISSQKIVISR</sequence>
<evidence type="ECO:0000313" key="3">
    <source>
        <dbReference type="EMBL" id="TKT85323.1"/>
    </source>
</evidence>
<protein>
    <submittedName>
        <fullName evidence="3">T9SS type A sorting domain-containing protein</fullName>
    </submittedName>
</protein>
<organism evidence="3 4">
    <name type="scientific">Dyadobacter frigoris</name>
    <dbReference type="NCBI Taxonomy" id="2576211"/>
    <lineage>
        <taxon>Bacteria</taxon>
        <taxon>Pseudomonadati</taxon>
        <taxon>Bacteroidota</taxon>
        <taxon>Cytophagia</taxon>
        <taxon>Cytophagales</taxon>
        <taxon>Spirosomataceae</taxon>
        <taxon>Dyadobacter</taxon>
    </lineage>
</organism>
<gene>
    <name evidence="3" type="ORF">FDK13_33990</name>
</gene>
<dbReference type="Pfam" id="PF18962">
    <property type="entry name" value="Por_Secre_tail"/>
    <property type="match status" value="1"/>
</dbReference>
<dbReference type="OrthoDB" id="976481at2"/>
<accession>A0A4V6BJ21</accession>
<proteinExistence type="predicted"/>
<dbReference type="SUPFAM" id="SSF49478">
    <property type="entry name" value="Cna protein B-type domain"/>
    <property type="match status" value="1"/>
</dbReference>
<evidence type="ECO:0000259" key="2">
    <source>
        <dbReference type="Pfam" id="PF18962"/>
    </source>
</evidence>
<dbReference type="InterPro" id="IPR026444">
    <property type="entry name" value="Secre_tail"/>
</dbReference>
<feature type="signal peptide" evidence="1">
    <location>
        <begin position="1"/>
        <end position="23"/>
    </location>
</feature>
<evidence type="ECO:0000256" key="1">
    <source>
        <dbReference type="SAM" id="SignalP"/>
    </source>
</evidence>
<dbReference type="Proteomes" id="UP000304900">
    <property type="component" value="Unassembled WGS sequence"/>
</dbReference>
<dbReference type="AlphaFoldDB" id="A0A4V6BJ21"/>
<dbReference type="EMBL" id="SZVO01000031">
    <property type="protein sequence ID" value="TKT85323.1"/>
    <property type="molecule type" value="Genomic_DNA"/>
</dbReference>
<feature type="domain" description="Secretion system C-terminal sorting" evidence="2">
    <location>
        <begin position="285"/>
        <end position="354"/>
    </location>
</feature>
<keyword evidence="4" id="KW-1185">Reference proteome</keyword>
<comment type="caution">
    <text evidence="3">The sequence shown here is derived from an EMBL/GenBank/DDBJ whole genome shotgun (WGS) entry which is preliminary data.</text>
</comment>
<dbReference type="NCBIfam" id="TIGR04183">
    <property type="entry name" value="Por_Secre_tail"/>
    <property type="match status" value="1"/>
</dbReference>
<name>A0A4V6BJ21_9BACT</name>
<feature type="chain" id="PRO_5020500524" evidence="1">
    <location>
        <begin position="24"/>
        <end position="356"/>
    </location>
</feature>
<reference evidence="3 4" key="1">
    <citation type="submission" date="2019-05" db="EMBL/GenBank/DDBJ databases">
        <title>Dyadobacter AR-3-8 sp. nov., isolated from arctic soil.</title>
        <authorList>
            <person name="Chaudhary D.K."/>
        </authorList>
    </citation>
    <scope>NUCLEOTIDE SEQUENCE [LARGE SCALE GENOMIC DNA]</scope>
    <source>
        <strain evidence="3 4">AR-3-8</strain>
    </source>
</reference>